<sequence>MSVKSAPPPPSVVLSLSPKWRLSESGVCRGSGQFTNFLAAFSTTPAWVFLPTLGKAWGLFLASGAGRIRLVSRLGCSLMWTLLTLLLWYFYTGISEPSQGQPHFVVLGFVDSQAFVHYDSNSRRMKPRVSWMEKVGKEDPQYWERETQASYVQEQASRQGLETLRDRYNQSKGLHTWQRMYGCELWRNGSKGGFLQYGYEGRTFITFDKETLTWVAAEPQAQITQRKWDALPQDNHRVKSYLEEECIEWLEKYLSYRNETLQSTGEHQEPPEVTVRGKTEVEDGMETHVCRLDGFYPREINASWTRDGEVWEEETFHGSLAPNADGTYHSWLSIRIDPKERGRYRCHVEHDGLQEPLDLALEGERLQGGEGWALWQAGRWWERNLAPDVSRCEHT</sequence>
<dbReference type="FunFam" id="3.30.500.10:FF:000001">
    <property type="entry name" value="H-2 class I histocompatibility antigen, alpha chain"/>
    <property type="match status" value="1"/>
</dbReference>
<evidence type="ECO:0000256" key="11">
    <source>
        <dbReference type="SAM" id="Phobius"/>
    </source>
</evidence>
<evidence type="ECO:0000256" key="7">
    <source>
        <dbReference type="ARBA" id="ARBA00023136"/>
    </source>
</evidence>
<organism evidence="13 14">
    <name type="scientific">Naja naja</name>
    <name type="common">Indian cobra</name>
    <dbReference type="NCBI Taxonomy" id="35670"/>
    <lineage>
        <taxon>Eukaryota</taxon>
        <taxon>Metazoa</taxon>
        <taxon>Chordata</taxon>
        <taxon>Craniata</taxon>
        <taxon>Vertebrata</taxon>
        <taxon>Euteleostomi</taxon>
        <taxon>Lepidosauria</taxon>
        <taxon>Squamata</taxon>
        <taxon>Bifurcata</taxon>
        <taxon>Unidentata</taxon>
        <taxon>Episquamata</taxon>
        <taxon>Toxicofera</taxon>
        <taxon>Serpentes</taxon>
        <taxon>Colubroidea</taxon>
        <taxon>Elapidae</taxon>
        <taxon>Elapinae</taxon>
        <taxon>Naja</taxon>
    </lineage>
</organism>
<dbReference type="PANTHER" id="PTHR16675">
    <property type="entry name" value="MHC CLASS I-RELATED"/>
    <property type="match status" value="1"/>
</dbReference>
<dbReference type="PANTHER" id="PTHR16675:SF242">
    <property type="entry name" value="MAJOR HISTOCOMPATIBILITY COMPLEX CLASS I-RELATED GENE PROTEIN"/>
    <property type="match status" value="1"/>
</dbReference>
<comment type="similarity">
    <text evidence="10">Belongs to the MHC class I family.</text>
</comment>
<reference evidence="13" key="1">
    <citation type="submission" date="2025-08" db="UniProtKB">
        <authorList>
            <consortium name="Ensembl"/>
        </authorList>
    </citation>
    <scope>IDENTIFICATION</scope>
</reference>
<dbReference type="InterPro" id="IPR037055">
    <property type="entry name" value="MHC_I-like_Ag-recog_sf"/>
</dbReference>
<accession>A0A8C6X8F7</accession>
<name>A0A8C6X8F7_NAJNA</name>
<keyword evidence="3 11" id="KW-0812">Transmembrane</keyword>
<keyword evidence="7 11" id="KW-0472">Membrane</keyword>
<reference evidence="13" key="2">
    <citation type="submission" date="2025-09" db="UniProtKB">
        <authorList>
            <consortium name="Ensembl"/>
        </authorList>
    </citation>
    <scope>IDENTIFICATION</scope>
</reference>
<protein>
    <recommendedName>
        <fullName evidence="12">Ig-like domain-containing protein</fullName>
    </recommendedName>
</protein>
<dbReference type="CDD" id="cd07698">
    <property type="entry name" value="IgC1_MHC_I_alpha3"/>
    <property type="match status" value="1"/>
</dbReference>
<dbReference type="InterPro" id="IPR011162">
    <property type="entry name" value="MHC_I/II-like_Ag-recog"/>
</dbReference>
<dbReference type="SUPFAM" id="SSF48726">
    <property type="entry name" value="Immunoglobulin"/>
    <property type="match status" value="1"/>
</dbReference>
<dbReference type="InterPro" id="IPR007110">
    <property type="entry name" value="Ig-like_dom"/>
</dbReference>
<proteinExistence type="inferred from homology"/>
<dbReference type="GO" id="GO:0005615">
    <property type="term" value="C:extracellular space"/>
    <property type="evidence" value="ECO:0007669"/>
    <property type="project" value="TreeGrafter"/>
</dbReference>
<evidence type="ECO:0000256" key="6">
    <source>
        <dbReference type="ARBA" id="ARBA00022989"/>
    </source>
</evidence>
<keyword evidence="4" id="KW-0732">Signal</keyword>
<evidence type="ECO:0000259" key="12">
    <source>
        <dbReference type="PROSITE" id="PS50835"/>
    </source>
</evidence>
<dbReference type="InterPro" id="IPR003597">
    <property type="entry name" value="Ig_C1-set"/>
</dbReference>
<feature type="domain" description="Ig-like" evidence="12">
    <location>
        <begin position="271"/>
        <end position="360"/>
    </location>
</feature>
<dbReference type="GO" id="GO:0006955">
    <property type="term" value="P:immune response"/>
    <property type="evidence" value="ECO:0007669"/>
    <property type="project" value="TreeGrafter"/>
</dbReference>
<evidence type="ECO:0000313" key="13">
    <source>
        <dbReference type="Ensembl" id="ENSNNAP00000010563.1"/>
    </source>
</evidence>
<dbReference type="OrthoDB" id="8936120at2759"/>
<dbReference type="Gene3D" id="3.30.500.10">
    <property type="entry name" value="MHC class I-like antigen recognition-like"/>
    <property type="match status" value="1"/>
</dbReference>
<dbReference type="Proteomes" id="UP000694559">
    <property type="component" value="Unplaced"/>
</dbReference>
<evidence type="ECO:0000256" key="3">
    <source>
        <dbReference type="ARBA" id="ARBA00022692"/>
    </source>
</evidence>
<dbReference type="Ensembl" id="ENSNNAT00000011050.1">
    <property type="protein sequence ID" value="ENSNNAP00000010563.1"/>
    <property type="gene ID" value="ENSNNAG00000006836.1"/>
</dbReference>
<dbReference type="Pfam" id="PF00129">
    <property type="entry name" value="MHC_I"/>
    <property type="match status" value="1"/>
</dbReference>
<dbReference type="Pfam" id="PF07654">
    <property type="entry name" value="C1-set"/>
    <property type="match status" value="1"/>
</dbReference>
<dbReference type="SUPFAM" id="SSF54452">
    <property type="entry name" value="MHC antigen-recognition domain"/>
    <property type="match status" value="1"/>
</dbReference>
<dbReference type="InterPro" id="IPR036179">
    <property type="entry name" value="Ig-like_dom_sf"/>
</dbReference>
<dbReference type="InterPro" id="IPR011161">
    <property type="entry name" value="MHC_I-like_Ag-recog"/>
</dbReference>
<dbReference type="GO" id="GO:0002474">
    <property type="term" value="P:antigen processing and presentation of peptide antigen via MHC class I"/>
    <property type="evidence" value="ECO:0007669"/>
    <property type="project" value="UniProtKB-KW"/>
</dbReference>
<evidence type="ECO:0000256" key="8">
    <source>
        <dbReference type="ARBA" id="ARBA00023157"/>
    </source>
</evidence>
<dbReference type="InterPro" id="IPR050208">
    <property type="entry name" value="MHC_class-I_related"/>
</dbReference>
<dbReference type="InterPro" id="IPR001039">
    <property type="entry name" value="MHC_I_a_a1/a2"/>
</dbReference>
<keyword evidence="9" id="KW-0325">Glycoprotein</keyword>
<dbReference type="GeneTree" id="ENSGT01150000286995"/>
<dbReference type="InterPro" id="IPR013783">
    <property type="entry name" value="Ig-like_fold"/>
</dbReference>
<dbReference type="InterPro" id="IPR003006">
    <property type="entry name" value="Ig/MHC_CS"/>
</dbReference>
<evidence type="ECO:0000256" key="5">
    <source>
        <dbReference type="ARBA" id="ARBA00022859"/>
    </source>
</evidence>
<evidence type="ECO:0000256" key="10">
    <source>
        <dbReference type="RuleBase" id="RU004439"/>
    </source>
</evidence>
<comment type="subcellular location">
    <subcellularLocation>
        <location evidence="1">Membrane</location>
        <topology evidence="1">Single-pass type I membrane protein</topology>
    </subcellularLocation>
</comment>
<keyword evidence="8" id="KW-1015">Disulfide bond</keyword>
<feature type="transmembrane region" description="Helical" evidence="11">
    <location>
        <begin position="46"/>
        <end position="63"/>
    </location>
</feature>
<keyword evidence="14" id="KW-1185">Reference proteome</keyword>
<dbReference type="Gene3D" id="2.60.40.10">
    <property type="entry name" value="Immunoglobulins"/>
    <property type="match status" value="1"/>
</dbReference>
<dbReference type="PROSITE" id="PS00290">
    <property type="entry name" value="IG_MHC"/>
    <property type="match status" value="1"/>
</dbReference>
<dbReference type="GO" id="GO:0042612">
    <property type="term" value="C:MHC class I protein complex"/>
    <property type="evidence" value="ECO:0007669"/>
    <property type="project" value="UniProtKB-KW"/>
</dbReference>
<dbReference type="PROSITE" id="PS50835">
    <property type="entry name" value="IG_LIKE"/>
    <property type="match status" value="1"/>
</dbReference>
<dbReference type="PRINTS" id="PR01638">
    <property type="entry name" value="MHCCLASSI"/>
</dbReference>
<keyword evidence="6 11" id="KW-1133">Transmembrane helix</keyword>
<dbReference type="SMART" id="SM00407">
    <property type="entry name" value="IGc1"/>
    <property type="match status" value="1"/>
</dbReference>
<evidence type="ECO:0000256" key="1">
    <source>
        <dbReference type="ARBA" id="ARBA00004479"/>
    </source>
</evidence>
<keyword evidence="2" id="KW-0490">MHC I</keyword>
<dbReference type="AlphaFoldDB" id="A0A8C6X8F7"/>
<evidence type="ECO:0000256" key="2">
    <source>
        <dbReference type="ARBA" id="ARBA00022451"/>
    </source>
</evidence>
<dbReference type="FunFam" id="2.60.40.10:FF:000204">
    <property type="entry name" value="Major histocompatibility complex, class I-related protein"/>
    <property type="match status" value="1"/>
</dbReference>
<dbReference type="GO" id="GO:0009897">
    <property type="term" value="C:external side of plasma membrane"/>
    <property type="evidence" value="ECO:0007669"/>
    <property type="project" value="TreeGrafter"/>
</dbReference>
<feature type="transmembrane region" description="Helical" evidence="11">
    <location>
        <begin position="70"/>
        <end position="91"/>
    </location>
</feature>
<evidence type="ECO:0000256" key="9">
    <source>
        <dbReference type="ARBA" id="ARBA00023180"/>
    </source>
</evidence>
<evidence type="ECO:0000256" key="4">
    <source>
        <dbReference type="ARBA" id="ARBA00022729"/>
    </source>
</evidence>
<keyword evidence="5" id="KW-0391">Immunity</keyword>
<evidence type="ECO:0000313" key="14">
    <source>
        <dbReference type="Proteomes" id="UP000694559"/>
    </source>
</evidence>